<dbReference type="RefSeq" id="WP_206715913.1">
    <property type="nucleotide sequence ID" value="NZ_CP071091.1"/>
</dbReference>
<feature type="domain" description="DUF642" evidence="1">
    <location>
        <begin position="46"/>
        <end position="191"/>
    </location>
</feature>
<dbReference type="Gene3D" id="2.60.120.260">
    <property type="entry name" value="Galactose-binding domain-like"/>
    <property type="match status" value="1"/>
</dbReference>
<dbReference type="PROSITE" id="PS51257">
    <property type="entry name" value="PROKAR_LIPOPROTEIN"/>
    <property type="match status" value="1"/>
</dbReference>
<accession>A0ABX7N9A1</accession>
<reference evidence="2 3" key="1">
    <citation type="submission" date="2021-02" db="EMBL/GenBank/DDBJ databases">
        <title>De Novo genome assembly of isolated myxobacteria.</title>
        <authorList>
            <person name="Stevens D.C."/>
        </authorList>
    </citation>
    <scope>NUCLEOTIDE SEQUENCE [LARGE SCALE GENOMIC DNA]</scope>
    <source>
        <strain evidence="2 3">SCHIC003</strain>
    </source>
</reference>
<keyword evidence="3" id="KW-1185">Reference proteome</keyword>
<evidence type="ECO:0000313" key="2">
    <source>
        <dbReference type="EMBL" id="QSQ14119.1"/>
    </source>
</evidence>
<dbReference type="Pfam" id="PF04862">
    <property type="entry name" value="DUF642"/>
    <property type="match status" value="1"/>
</dbReference>
<dbReference type="Proteomes" id="UP000663090">
    <property type="component" value="Chromosome"/>
</dbReference>
<dbReference type="InterPro" id="IPR006946">
    <property type="entry name" value="DGR2-like_dom"/>
</dbReference>
<protein>
    <submittedName>
        <fullName evidence="2">DUF642 domain-containing protein</fullName>
    </submittedName>
</protein>
<dbReference type="EMBL" id="CP071091">
    <property type="protein sequence ID" value="QSQ14119.1"/>
    <property type="molecule type" value="Genomic_DNA"/>
</dbReference>
<name>A0ABX7N9A1_9BACT</name>
<sequence>MRIMEWIRGGVVASLGLMLSACGGPESMEAGGPGELGTAEQRINKVTNSGFEAAPPGLYNYTVLTAGATTLTNWVIGGSIKVMNNSYKTPNSGTKSIDLNGSGAGSIEQTIPTVAGNGYTVRFYVALPPSCTGTRTAQLTYGSSVASVTNSLPGWTLRTYAFTATTSSTLIKLASTSGGVSCGLAVDDFTVDGP</sequence>
<organism evidence="2 3">
    <name type="scientific">Myxococcus landrumensis</name>
    <dbReference type="NCBI Taxonomy" id="2813577"/>
    <lineage>
        <taxon>Bacteria</taxon>
        <taxon>Pseudomonadati</taxon>
        <taxon>Myxococcota</taxon>
        <taxon>Myxococcia</taxon>
        <taxon>Myxococcales</taxon>
        <taxon>Cystobacterineae</taxon>
        <taxon>Myxococcaceae</taxon>
        <taxon>Myxococcus</taxon>
    </lineage>
</organism>
<gene>
    <name evidence="2" type="ORF">JY572_38375</name>
</gene>
<proteinExistence type="predicted"/>
<evidence type="ECO:0000313" key="3">
    <source>
        <dbReference type="Proteomes" id="UP000663090"/>
    </source>
</evidence>
<evidence type="ECO:0000259" key="1">
    <source>
        <dbReference type="Pfam" id="PF04862"/>
    </source>
</evidence>